<dbReference type="PANTHER" id="PTHR43464:SF19">
    <property type="entry name" value="UBIQUINONE BIOSYNTHESIS O-METHYLTRANSFERASE, MITOCHONDRIAL"/>
    <property type="match status" value="1"/>
</dbReference>
<dbReference type="Gene3D" id="3.40.50.150">
    <property type="entry name" value="Vaccinia Virus protein VP39"/>
    <property type="match status" value="1"/>
</dbReference>
<keyword evidence="3" id="KW-0949">S-adenosyl-L-methionine</keyword>
<gene>
    <name evidence="5" type="ORF">KGD82_18635</name>
</gene>
<dbReference type="CDD" id="cd02440">
    <property type="entry name" value="AdoMet_MTases"/>
    <property type="match status" value="1"/>
</dbReference>
<keyword evidence="1 5" id="KW-0489">Methyltransferase</keyword>
<dbReference type="InterPro" id="IPR029063">
    <property type="entry name" value="SAM-dependent_MTases_sf"/>
</dbReference>
<proteinExistence type="predicted"/>
<evidence type="ECO:0000313" key="6">
    <source>
        <dbReference type="Proteomes" id="UP000682416"/>
    </source>
</evidence>
<evidence type="ECO:0000256" key="2">
    <source>
        <dbReference type="ARBA" id="ARBA00022679"/>
    </source>
</evidence>
<organism evidence="5 6">
    <name type="scientific">Nocardiopsis eucommiae</name>
    <dbReference type="NCBI Taxonomy" id="2831970"/>
    <lineage>
        <taxon>Bacteria</taxon>
        <taxon>Bacillati</taxon>
        <taxon>Actinomycetota</taxon>
        <taxon>Actinomycetes</taxon>
        <taxon>Streptosporangiales</taxon>
        <taxon>Nocardiopsidaceae</taxon>
        <taxon>Nocardiopsis</taxon>
    </lineage>
</organism>
<dbReference type="SUPFAM" id="SSF53335">
    <property type="entry name" value="S-adenosyl-L-methionine-dependent methyltransferases"/>
    <property type="match status" value="1"/>
</dbReference>
<protein>
    <submittedName>
        <fullName evidence="5">Methyltransferase domain-containing protein</fullName>
    </submittedName>
</protein>
<keyword evidence="6" id="KW-1185">Reference proteome</keyword>
<dbReference type="KEGG" id="nec:KGD82_18635"/>
<sequence>MNPLFAALSDMAERPAPYARVTTADLWTDDHISERMLANHLAPEVDAASHRAEFVDRAADWMVGHFGLGSGSRVADLGCGPGLYTARLARAGASALGVDIASRSVEHAEGVAREEGLDARHLCGDYLALDLDERFDLVVMVMRDYCAMAPRDRVRLLGVVRRHLADGGAFLFDVDAEPGLDLVREGAVYAPDLMGGFWSERPYHGFQHTFRYEEERVSLDRYDVVTEDGTRVFHNWVRYFTPDTLTAELAGSGFTPDEVHGDLTGAPYDPASGQFAVVARPSR</sequence>
<dbReference type="AlphaFoldDB" id="A0A975L823"/>
<evidence type="ECO:0000259" key="4">
    <source>
        <dbReference type="Pfam" id="PF13649"/>
    </source>
</evidence>
<name>A0A975L823_9ACTN</name>
<dbReference type="GO" id="GO:0032259">
    <property type="term" value="P:methylation"/>
    <property type="evidence" value="ECO:0007669"/>
    <property type="project" value="UniProtKB-KW"/>
</dbReference>
<dbReference type="PANTHER" id="PTHR43464">
    <property type="entry name" value="METHYLTRANSFERASE"/>
    <property type="match status" value="1"/>
</dbReference>
<dbReference type="InterPro" id="IPR041698">
    <property type="entry name" value="Methyltransf_25"/>
</dbReference>
<feature type="domain" description="Methyltransferase" evidence="4">
    <location>
        <begin position="74"/>
        <end position="168"/>
    </location>
</feature>
<reference evidence="5" key="1">
    <citation type="submission" date="2021-05" db="EMBL/GenBank/DDBJ databases">
        <authorList>
            <person name="Kaiqin L."/>
            <person name="Jian G."/>
        </authorList>
    </citation>
    <scope>NUCLEOTIDE SEQUENCE</scope>
    <source>
        <strain evidence="5">HDS5</strain>
    </source>
</reference>
<keyword evidence="2" id="KW-0808">Transferase</keyword>
<evidence type="ECO:0000313" key="5">
    <source>
        <dbReference type="EMBL" id="QVJ00623.1"/>
    </source>
</evidence>
<accession>A0A975L823</accession>
<dbReference type="EMBL" id="CP074402">
    <property type="protein sequence ID" value="QVJ00623.1"/>
    <property type="molecule type" value="Genomic_DNA"/>
</dbReference>
<dbReference type="Pfam" id="PF13649">
    <property type="entry name" value="Methyltransf_25"/>
    <property type="match status" value="1"/>
</dbReference>
<evidence type="ECO:0000256" key="3">
    <source>
        <dbReference type="ARBA" id="ARBA00022691"/>
    </source>
</evidence>
<dbReference type="Proteomes" id="UP000682416">
    <property type="component" value="Chromosome"/>
</dbReference>
<dbReference type="GO" id="GO:0008168">
    <property type="term" value="F:methyltransferase activity"/>
    <property type="evidence" value="ECO:0007669"/>
    <property type="project" value="UniProtKB-KW"/>
</dbReference>
<evidence type="ECO:0000256" key="1">
    <source>
        <dbReference type="ARBA" id="ARBA00022603"/>
    </source>
</evidence>